<evidence type="ECO:0000256" key="4">
    <source>
        <dbReference type="ARBA" id="ARBA00022833"/>
    </source>
</evidence>
<dbReference type="RefSeq" id="XP_062877274.1">
    <property type="nucleotide sequence ID" value="XM_063021204.1"/>
</dbReference>
<evidence type="ECO:0000256" key="2">
    <source>
        <dbReference type="ARBA" id="ARBA00022723"/>
    </source>
</evidence>
<evidence type="ECO:0000256" key="3">
    <source>
        <dbReference type="ARBA" id="ARBA00022771"/>
    </source>
</evidence>
<dbReference type="GO" id="GO:0008270">
    <property type="term" value="F:zinc ion binding"/>
    <property type="evidence" value="ECO:0007669"/>
    <property type="project" value="UniProtKB-KW"/>
</dbReference>
<dbReference type="PANTHER" id="PTHR12786:SF2">
    <property type="entry name" value="SPLICING FACTOR 3A SUBUNIT 3"/>
    <property type="match status" value="1"/>
</dbReference>
<dbReference type="Pfam" id="PF16837">
    <property type="entry name" value="SF3A3"/>
    <property type="match status" value="1"/>
</dbReference>
<dbReference type="InterPro" id="IPR022755">
    <property type="entry name" value="Znf_C2H2_jaz"/>
</dbReference>
<dbReference type="InterPro" id="IPR036236">
    <property type="entry name" value="Znf_C2H2_sf"/>
</dbReference>
<dbReference type="Pfam" id="PF16958">
    <property type="entry name" value="PRP9_N"/>
    <property type="match status" value="1"/>
</dbReference>
<evidence type="ECO:0000313" key="9">
    <source>
        <dbReference type="EMBL" id="WPK24891.1"/>
    </source>
</evidence>
<comment type="subcellular location">
    <subcellularLocation>
        <location evidence="1">Nucleus</location>
    </subcellularLocation>
</comment>
<dbReference type="GO" id="GO:0005681">
    <property type="term" value="C:spliceosomal complex"/>
    <property type="evidence" value="ECO:0007669"/>
    <property type="project" value="InterPro"/>
</dbReference>
<dbReference type="PANTHER" id="PTHR12786">
    <property type="entry name" value="SPLICING FACTOR SF3A-RELATED"/>
    <property type="match status" value="1"/>
</dbReference>
<dbReference type="KEGG" id="asau:88173255"/>
<feature type="region of interest" description="Disordered" evidence="7">
    <location>
        <begin position="319"/>
        <end position="341"/>
    </location>
</feature>
<organism evidence="9 10">
    <name type="scientific">Australozyma saopauloensis</name>
    <dbReference type="NCBI Taxonomy" id="291208"/>
    <lineage>
        <taxon>Eukaryota</taxon>
        <taxon>Fungi</taxon>
        <taxon>Dikarya</taxon>
        <taxon>Ascomycota</taxon>
        <taxon>Saccharomycotina</taxon>
        <taxon>Pichiomycetes</taxon>
        <taxon>Metschnikowiaceae</taxon>
        <taxon>Australozyma</taxon>
    </lineage>
</organism>
<feature type="coiled-coil region" evidence="6">
    <location>
        <begin position="485"/>
        <end position="519"/>
    </location>
</feature>
<reference evidence="9 10" key="1">
    <citation type="submission" date="2023-10" db="EMBL/GenBank/DDBJ databases">
        <title>Draft Genome Sequence of Candida saopaulonensis from a very Premature Infant with Sepsis.</title>
        <authorList>
            <person name="Ning Y."/>
            <person name="Dai R."/>
            <person name="Xiao M."/>
            <person name="Xu Y."/>
            <person name="Yan Q."/>
            <person name="Zhang L."/>
        </authorList>
    </citation>
    <scope>NUCLEOTIDE SEQUENCE [LARGE SCALE GENOMIC DNA]</scope>
    <source>
        <strain evidence="9 10">19XY460</strain>
    </source>
</reference>
<evidence type="ECO:0000256" key="6">
    <source>
        <dbReference type="SAM" id="Coils"/>
    </source>
</evidence>
<accession>A0AAX4H9E5</accession>
<feature type="region of interest" description="Disordered" evidence="7">
    <location>
        <begin position="392"/>
        <end position="413"/>
    </location>
</feature>
<keyword evidence="3" id="KW-0863">Zinc-finger</keyword>
<dbReference type="Pfam" id="PF11931">
    <property type="entry name" value="SF3a60_Prp9_C"/>
    <property type="match status" value="1"/>
</dbReference>
<dbReference type="GO" id="GO:0003723">
    <property type="term" value="F:RNA binding"/>
    <property type="evidence" value="ECO:0007669"/>
    <property type="project" value="InterPro"/>
</dbReference>
<evidence type="ECO:0000259" key="8">
    <source>
        <dbReference type="PROSITE" id="PS00028"/>
    </source>
</evidence>
<gene>
    <name evidence="9" type="ORF">PUMCH_002190</name>
</gene>
<dbReference type="Pfam" id="PF12171">
    <property type="entry name" value="zf-C2H2_jaz"/>
    <property type="match status" value="1"/>
</dbReference>
<dbReference type="InterPro" id="IPR003604">
    <property type="entry name" value="Matrin/U1-like-C_Znf_C2H2"/>
</dbReference>
<protein>
    <recommendedName>
        <fullName evidence="8">C2H2-type domain-containing protein</fullName>
    </recommendedName>
</protein>
<proteinExistence type="predicted"/>
<dbReference type="InterPro" id="IPR024598">
    <property type="entry name" value="SF3a60/Prp9_C"/>
</dbReference>
<dbReference type="EMBL" id="CP138896">
    <property type="protein sequence ID" value="WPK24891.1"/>
    <property type="molecule type" value="Genomic_DNA"/>
</dbReference>
<evidence type="ECO:0000256" key="5">
    <source>
        <dbReference type="ARBA" id="ARBA00023242"/>
    </source>
</evidence>
<dbReference type="InterPro" id="IPR051421">
    <property type="entry name" value="RNA_Proc_DNA_Dmg_Regulator"/>
</dbReference>
<dbReference type="SUPFAM" id="SSF57667">
    <property type="entry name" value="beta-beta-alpha zinc fingers"/>
    <property type="match status" value="1"/>
</dbReference>
<sequence length="538" mass="62037">MVFLITPCFTTTCLYSVVPHLYPSFQPFSNNNSPMETQRQLLEELDVLEWAISQRFKRNPLLAQSIGLLISDPIFDGSSKRSHKETLTQQHELKYFADQHHANRIRVIKGFERKDIDLDLAKWKDPQRKFELLLQSIKDVDLQNLDQASQTDIDLSKQFAMYLSAPIDDSHQAKKKRKYFLSAASAHINEVIDTAFTASEMYGRYVDLLVFFEMYQALGSQSITYLEYLKTFLLFETPFSGSDYLKYLESLLAYLENFYRNIHPFQKIEYPEFLPVMPDDQVIAEGVANSEGGVYCEACDKMFAKNSVYEGHLSGKKHKKNASKIDSTQSSIREQSSAKDHQTILQQKLKFMGEKLKEIIDHTINDHRRRAGLSERERILEIVAIQGDESDFTELESDSDGSNSSNEMDEDNFYGKDLPLGPDGIPIPLWLYKLQGLHRSYMCEICGNISYKGRLLFNKHFTLAKHIHGLTCLGVDEEDVGLFSNIHSIEEAEELRKKIKRAKRRREEVDEDAIEIEDEDGNIMSQKDFLELKKQGLI</sequence>
<dbReference type="Proteomes" id="UP001338582">
    <property type="component" value="Chromosome 3"/>
</dbReference>
<dbReference type="GO" id="GO:0000398">
    <property type="term" value="P:mRNA splicing, via spliceosome"/>
    <property type="evidence" value="ECO:0007669"/>
    <property type="project" value="InterPro"/>
</dbReference>
<dbReference type="PROSITE" id="PS00028">
    <property type="entry name" value="ZINC_FINGER_C2H2_1"/>
    <property type="match status" value="1"/>
</dbReference>
<dbReference type="InterPro" id="IPR031774">
    <property type="entry name" value="SF3A3_dom"/>
</dbReference>
<evidence type="ECO:0000256" key="1">
    <source>
        <dbReference type="ARBA" id="ARBA00004123"/>
    </source>
</evidence>
<dbReference type="GeneID" id="88173255"/>
<dbReference type="InterPro" id="IPR013087">
    <property type="entry name" value="Znf_C2H2_type"/>
</dbReference>
<dbReference type="Gene3D" id="3.30.160.60">
    <property type="entry name" value="Classic Zinc Finger"/>
    <property type="match status" value="1"/>
</dbReference>
<dbReference type="SMART" id="SM00451">
    <property type="entry name" value="ZnF_U1"/>
    <property type="match status" value="1"/>
</dbReference>
<evidence type="ECO:0000256" key="7">
    <source>
        <dbReference type="SAM" id="MobiDB-lite"/>
    </source>
</evidence>
<keyword evidence="4" id="KW-0862">Zinc</keyword>
<keyword evidence="6" id="KW-0175">Coiled coil</keyword>
<keyword evidence="10" id="KW-1185">Reference proteome</keyword>
<evidence type="ECO:0000313" key="10">
    <source>
        <dbReference type="Proteomes" id="UP001338582"/>
    </source>
</evidence>
<dbReference type="AlphaFoldDB" id="A0AAX4H9E5"/>
<feature type="domain" description="C2H2-type" evidence="8">
    <location>
        <begin position="296"/>
        <end position="318"/>
    </location>
</feature>
<dbReference type="InterPro" id="IPR031590">
    <property type="entry name" value="PRP9_N"/>
</dbReference>
<feature type="compositionally biased region" description="Polar residues" evidence="7">
    <location>
        <begin position="324"/>
        <end position="335"/>
    </location>
</feature>
<name>A0AAX4H9E5_9ASCO</name>
<keyword evidence="2" id="KW-0479">Metal-binding</keyword>
<keyword evidence="5" id="KW-0539">Nucleus</keyword>